<keyword evidence="1" id="KW-1133">Transmembrane helix</keyword>
<accession>A0A8J3CLE4</accession>
<name>A0A8J3CLE4_9PSEU</name>
<organism evidence="2 3">
    <name type="scientific">Longimycelium tulufanense</name>
    <dbReference type="NCBI Taxonomy" id="907463"/>
    <lineage>
        <taxon>Bacteria</taxon>
        <taxon>Bacillati</taxon>
        <taxon>Actinomycetota</taxon>
        <taxon>Actinomycetes</taxon>
        <taxon>Pseudonocardiales</taxon>
        <taxon>Pseudonocardiaceae</taxon>
        <taxon>Longimycelium</taxon>
    </lineage>
</organism>
<reference evidence="2" key="1">
    <citation type="journal article" date="2014" name="Int. J. Syst. Evol. Microbiol.">
        <title>Complete genome sequence of Corynebacterium casei LMG S-19264T (=DSM 44701T), isolated from a smear-ripened cheese.</title>
        <authorList>
            <consortium name="US DOE Joint Genome Institute (JGI-PGF)"/>
            <person name="Walter F."/>
            <person name="Albersmeier A."/>
            <person name="Kalinowski J."/>
            <person name="Ruckert C."/>
        </authorList>
    </citation>
    <scope>NUCLEOTIDE SEQUENCE</scope>
    <source>
        <strain evidence="2">CGMCC 4.5737</strain>
    </source>
</reference>
<gene>
    <name evidence="2" type="ORF">GCM10012275_64260</name>
</gene>
<evidence type="ECO:0008006" key="4">
    <source>
        <dbReference type="Google" id="ProtNLM"/>
    </source>
</evidence>
<evidence type="ECO:0000313" key="2">
    <source>
        <dbReference type="EMBL" id="GGM84688.1"/>
    </source>
</evidence>
<dbReference type="EMBL" id="BMMK01000078">
    <property type="protein sequence ID" value="GGM84688.1"/>
    <property type="molecule type" value="Genomic_DNA"/>
</dbReference>
<reference evidence="2" key="2">
    <citation type="submission" date="2020-09" db="EMBL/GenBank/DDBJ databases">
        <authorList>
            <person name="Sun Q."/>
            <person name="Zhou Y."/>
        </authorList>
    </citation>
    <scope>NUCLEOTIDE SEQUENCE</scope>
    <source>
        <strain evidence="2">CGMCC 4.5737</strain>
    </source>
</reference>
<dbReference type="AlphaFoldDB" id="A0A8J3CLE4"/>
<evidence type="ECO:0000313" key="3">
    <source>
        <dbReference type="Proteomes" id="UP000637578"/>
    </source>
</evidence>
<dbReference type="Pfam" id="PF07332">
    <property type="entry name" value="Phage_holin_3_6"/>
    <property type="match status" value="1"/>
</dbReference>
<feature type="transmembrane region" description="Helical" evidence="1">
    <location>
        <begin position="51"/>
        <end position="78"/>
    </location>
</feature>
<keyword evidence="1" id="KW-0472">Membrane</keyword>
<evidence type="ECO:0000256" key="1">
    <source>
        <dbReference type="SAM" id="Phobius"/>
    </source>
</evidence>
<protein>
    <recommendedName>
        <fullName evidence="4">Phage holin family protein</fullName>
    </recommendedName>
</protein>
<keyword evidence="3" id="KW-1185">Reference proteome</keyword>
<dbReference type="RefSeq" id="WP_189062203.1">
    <property type="nucleotide sequence ID" value="NZ_BMMK01000078.1"/>
</dbReference>
<dbReference type="InterPro" id="IPR009937">
    <property type="entry name" value="Phage_holin_3_6"/>
</dbReference>
<sequence>MASTSVSRGAAGSTDASTQELVERLKVQLRRLARDEVRLARIEMQRRGRRAGAGAGLLGGAGVLAFYGGAALVTAAVLGLAVVWAAWLASLVVGLALLLVAALAALVGRGQVRRSMPLVPEQAWDRLRQDIAVVRERARS</sequence>
<keyword evidence="1" id="KW-0812">Transmembrane</keyword>
<proteinExistence type="predicted"/>
<feature type="transmembrane region" description="Helical" evidence="1">
    <location>
        <begin position="84"/>
        <end position="107"/>
    </location>
</feature>
<dbReference type="Proteomes" id="UP000637578">
    <property type="component" value="Unassembled WGS sequence"/>
</dbReference>
<comment type="caution">
    <text evidence="2">The sequence shown here is derived from an EMBL/GenBank/DDBJ whole genome shotgun (WGS) entry which is preliminary data.</text>
</comment>